<keyword evidence="2" id="KW-0547">Nucleotide-binding</keyword>
<evidence type="ECO:0000259" key="4">
    <source>
        <dbReference type="PROSITE" id="PS50893"/>
    </source>
</evidence>
<feature type="domain" description="ABC transporter" evidence="4">
    <location>
        <begin position="3"/>
        <end position="212"/>
    </location>
</feature>
<dbReference type="Gene3D" id="3.40.50.300">
    <property type="entry name" value="P-loop containing nucleotide triphosphate hydrolases"/>
    <property type="match status" value="1"/>
</dbReference>
<dbReference type="SMART" id="SM00382">
    <property type="entry name" value="AAA"/>
    <property type="match status" value="1"/>
</dbReference>
<dbReference type="SUPFAM" id="SSF52540">
    <property type="entry name" value="P-loop containing nucleoside triphosphate hydrolases"/>
    <property type="match status" value="1"/>
</dbReference>
<dbReference type="Pfam" id="PF00005">
    <property type="entry name" value="ABC_tran"/>
    <property type="match status" value="1"/>
</dbReference>
<dbReference type="GO" id="GO:0016887">
    <property type="term" value="F:ATP hydrolysis activity"/>
    <property type="evidence" value="ECO:0007669"/>
    <property type="project" value="InterPro"/>
</dbReference>
<evidence type="ECO:0000256" key="1">
    <source>
        <dbReference type="ARBA" id="ARBA00022448"/>
    </source>
</evidence>
<dbReference type="GO" id="GO:0005524">
    <property type="term" value="F:ATP binding"/>
    <property type="evidence" value="ECO:0007669"/>
    <property type="project" value="UniProtKB-KW"/>
</dbReference>
<dbReference type="Proteomes" id="UP000244906">
    <property type="component" value="Unassembled WGS sequence"/>
</dbReference>
<dbReference type="PANTHER" id="PTHR42781:SF4">
    <property type="entry name" value="SPERMIDINE_PUTRESCINE IMPORT ATP-BINDING PROTEIN POTA"/>
    <property type="match status" value="1"/>
</dbReference>
<accession>A0A2V1GZT3</accession>
<reference evidence="5 6" key="1">
    <citation type="submission" date="2018-04" db="EMBL/GenBank/DDBJ databases">
        <title>Thalassorhabdus spongiae gen. nov., sp. nov., isolated from a marine sponge in South-West Iceland.</title>
        <authorList>
            <person name="Knobloch S."/>
            <person name="Daussin A."/>
            <person name="Johannsson R."/>
            <person name="Marteinsson V.T."/>
        </authorList>
    </citation>
    <scope>NUCLEOTIDE SEQUENCE [LARGE SCALE GENOMIC DNA]</scope>
    <source>
        <strain evidence="5 6">Hp12</strain>
    </source>
</reference>
<keyword evidence="1" id="KW-0813">Transport</keyword>
<dbReference type="InterPro" id="IPR050093">
    <property type="entry name" value="ABC_SmlMolc_Importer"/>
</dbReference>
<dbReference type="AlphaFoldDB" id="A0A2V1GZT3"/>
<dbReference type="InterPro" id="IPR027417">
    <property type="entry name" value="P-loop_NTPase"/>
</dbReference>
<dbReference type="InterPro" id="IPR003439">
    <property type="entry name" value="ABC_transporter-like_ATP-bd"/>
</dbReference>
<gene>
    <name evidence="5" type="ORF">DC094_02695</name>
</gene>
<comment type="caution">
    <text evidence="5">The sequence shown here is derived from an EMBL/GenBank/DDBJ whole genome shotgun (WGS) entry which is preliminary data.</text>
</comment>
<dbReference type="OrthoDB" id="9802264at2"/>
<evidence type="ECO:0000256" key="2">
    <source>
        <dbReference type="ARBA" id="ARBA00022741"/>
    </source>
</evidence>
<evidence type="ECO:0000313" key="5">
    <source>
        <dbReference type="EMBL" id="PVZ71949.1"/>
    </source>
</evidence>
<name>A0A2V1GZT3_9GAMM</name>
<dbReference type="RefSeq" id="WP_116685538.1">
    <property type="nucleotide sequence ID" value="NZ_CAWNYD010000001.1"/>
</dbReference>
<keyword evidence="3 5" id="KW-0067">ATP-binding</keyword>
<protein>
    <submittedName>
        <fullName evidence="5">ABC transporter ATP-binding protein</fullName>
    </submittedName>
</protein>
<evidence type="ECO:0000313" key="6">
    <source>
        <dbReference type="Proteomes" id="UP000244906"/>
    </source>
</evidence>
<dbReference type="PROSITE" id="PS50893">
    <property type="entry name" value="ABC_TRANSPORTER_2"/>
    <property type="match status" value="1"/>
</dbReference>
<keyword evidence="6" id="KW-1185">Reference proteome</keyword>
<organism evidence="5 6">
    <name type="scientific">Pelagibaculum spongiae</name>
    <dbReference type="NCBI Taxonomy" id="2080658"/>
    <lineage>
        <taxon>Bacteria</taxon>
        <taxon>Pseudomonadati</taxon>
        <taxon>Pseudomonadota</taxon>
        <taxon>Gammaproteobacteria</taxon>
        <taxon>Oceanospirillales</taxon>
        <taxon>Pelagibaculum</taxon>
    </lineage>
</organism>
<proteinExistence type="predicted"/>
<dbReference type="PANTHER" id="PTHR42781">
    <property type="entry name" value="SPERMIDINE/PUTRESCINE IMPORT ATP-BINDING PROTEIN POTA"/>
    <property type="match status" value="1"/>
</dbReference>
<evidence type="ECO:0000256" key="3">
    <source>
        <dbReference type="ARBA" id="ARBA00022840"/>
    </source>
</evidence>
<dbReference type="EMBL" id="QDDL01000001">
    <property type="protein sequence ID" value="PVZ71949.1"/>
    <property type="molecule type" value="Genomic_DNA"/>
</dbReference>
<sequence length="212" mass="23500">MSLTINNLSIQLNERSIIDSFNLEICAGEIWSIMGPSGCGKSTLLKAICGALSHGKDGDFLLSGEVFLNQQAIHLLPIEQRNIGLLFQDDLLFPHMDVAGNLAFALPSSLSKQQKQKRIEQALEEAELSGLENYDVAKLSGGQRARVSLMRALLAEPKAILLDEPFSKLDSRLRHSFRHSVFELIEKRNIPALLVTHDEADIANSNHLIRFS</sequence>
<dbReference type="InterPro" id="IPR003593">
    <property type="entry name" value="AAA+_ATPase"/>
</dbReference>